<dbReference type="OMA" id="CSNFTIG"/>
<keyword evidence="4" id="KW-1015">Disulfide bond</keyword>
<dbReference type="InterPro" id="IPR044865">
    <property type="entry name" value="MRH_dom"/>
</dbReference>
<keyword evidence="3" id="KW-0256">Endoplasmic reticulum</keyword>
<gene>
    <name evidence="6" type="ORF">Pmar_PMAR026121</name>
</gene>
<evidence type="ECO:0000256" key="4">
    <source>
        <dbReference type="ARBA" id="ARBA00023157"/>
    </source>
</evidence>
<evidence type="ECO:0000256" key="1">
    <source>
        <dbReference type="ARBA" id="ARBA00004240"/>
    </source>
</evidence>
<dbReference type="AlphaFoldDB" id="C5LWF3"/>
<reference evidence="6 7" key="1">
    <citation type="submission" date="2008-07" db="EMBL/GenBank/DDBJ databases">
        <authorList>
            <person name="El-Sayed N."/>
            <person name="Caler E."/>
            <person name="Inman J."/>
            <person name="Amedeo P."/>
            <person name="Hass B."/>
            <person name="Wortman J."/>
        </authorList>
    </citation>
    <scope>NUCLEOTIDE SEQUENCE [LARGE SCALE GENOMIC DNA]</scope>
    <source>
        <strain evidence="7">ATCC 50983 / TXsc</strain>
    </source>
</reference>
<evidence type="ECO:0000259" key="5">
    <source>
        <dbReference type="PROSITE" id="PS51914"/>
    </source>
</evidence>
<dbReference type="GO" id="GO:0005788">
    <property type="term" value="C:endoplasmic reticulum lumen"/>
    <property type="evidence" value="ECO:0007669"/>
    <property type="project" value="TreeGrafter"/>
</dbReference>
<feature type="domain" description="MRH" evidence="5">
    <location>
        <begin position="52"/>
        <end position="175"/>
    </location>
</feature>
<dbReference type="GO" id="GO:0030968">
    <property type="term" value="P:endoplasmic reticulum unfolded protein response"/>
    <property type="evidence" value="ECO:0007669"/>
    <property type="project" value="InterPro"/>
</dbReference>
<protein>
    <recommendedName>
        <fullName evidence="5">MRH domain-containing protein</fullName>
    </recommendedName>
</protein>
<dbReference type="RefSeq" id="XP_002766222.1">
    <property type="nucleotide sequence ID" value="XM_002766176.1"/>
</dbReference>
<dbReference type="PROSITE" id="PS51914">
    <property type="entry name" value="MRH"/>
    <property type="match status" value="2"/>
</dbReference>
<dbReference type="PANTHER" id="PTHR15414">
    <property type="entry name" value="OS-9-RELATED"/>
    <property type="match status" value="1"/>
</dbReference>
<feature type="domain" description="MRH" evidence="5">
    <location>
        <begin position="235"/>
        <end position="386"/>
    </location>
</feature>
<evidence type="ECO:0000256" key="3">
    <source>
        <dbReference type="ARBA" id="ARBA00022824"/>
    </source>
</evidence>
<dbReference type="InterPro" id="IPR009011">
    <property type="entry name" value="Man6P_isomerase_rcpt-bd_dom_sf"/>
</dbReference>
<dbReference type="Gene3D" id="2.70.130.10">
    <property type="entry name" value="Mannose-6-phosphate receptor binding domain"/>
    <property type="match status" value="2"/>
</dbReference>
<name>C5LWF3_PERM5</name>
<evidence type="ECO:0000256" key="2">
    <source>
        <dbReference type="ARBA" id="ARBA00022729"/>
    </source>
</evidence>
<dbReference type="EMBL" id="GG686181">
    <property type="protein sequence ID" value="EEQ98939.1"/>
    <property type="molecule type" value="Genomic_DNA"/>
</dbReference>
<dbReference type="Proteomes" id="UP000007800">
    <property type="component" value="Unassembled WGS sequence"/>
</dbReference>
<organism evidence="7">
    <name type="scientific">Perkinsus marinus (strain ATCC 50983 / TXsc)</name>
    <dbReference type="NCBI Taxonomy" id="423536"/>
    <lineage>
        <taxon>Eukaryota</taxon>
        <taxon>Sar</taxon>
        <taxon>Alveolata</taxon>
        <taxon>Perkinsozoa</taxon>
        <taxon>Perkinsea</taxon>
        <taxon>Perkinsida</taxon>
        <taxon>Perkinsidae</taxon>
        <taxon>Perkinsus</taxon>
    </lineage>
</organism>
<dbReference type="OrthoDB" id="448954at2759"/>
<dbReference type="GO" id="GO:0030970">
    <property type="term" value="P:retrograde protein transport, ER to cytosol"/>
    <property type="evidence" value="ECO:0007669"/>
    <property type="project" value="TreeGrafter"/>
</dbReference>
<dbReference type="GeneID" id="9063230"/>
<evidence type="ECO:0000313" key="6">
    <source>
        <dbReference type="EMBL" id="EEQ98939.1"/>
    </source>
</evidence>
<accession>C5LWF3</accession>
<keyword evidence="7" id="KW-1185">Reference proteome</keyword>
<evidence type="ECO:0000313" key="7">
    <source>
        <dbReference type="Proteomes" id="UP000007800"/>
    </source>
</evidence>
<dbReference type="PANTHER" id="PTHR15414:SF0">
    <property type="entry name" value="ENDOPLASMIC RETICULUM LECTIN 1"/>
    <property type="match status" value="1"/>
</dbReference>
<sequence length="438" mass="48923">MLYLLLLLLPIVSSAPLYADLLHDFVVKLNFSRAEVEDADATRIRFPGGHMFSCSMPNDKTARGSTSGGNDLYHLPSDYWSYELCPGKEVSQFRVDGTTINLAHVPKTLIGSFVGGSRRVLSNGTIEERYEEGAANRTATVQYVCARSTDTFIDVTEPEIHQYRFVVGHPAACTTYTLDDGTYVYDELDEEEGPFNNLSDVPEAREGSVTIDRLISLNYRRKSRSLYGGSYTTSSECSNFTIGYWSYQYCYPHVLWQYHVASATGEIDGRPHLLGNIINGSREALEADEDTFAARVPRFTMSSMALSSSDHGRRWPRVVRREVMYTLGNGSICHENNETRSVLVKLACPDDWEDWKPGQDPRVESLVEVALCRYTLSISVPALCADLRMLPRRRDPAKDEIRCHRVEPANSNVAAVGEKLSGVDSASVASQHEMQSIV</sequence>
<dbReference type="InterPro" id="IPR045149">
    <property type="entry name" value="OS-9-like"/>
</dbReference>
<keyword evidence="2" id="KW-0732">Signal</keyword>
<comment type="subcellular location">
    <subcellularLocation>
        <location evidence="1">Endoplasmic reticulum</location>
    </subcellularLocation>
</comment>
<proteinExistence type="predicted"/>
<dbReference type="InParanoid" id="C5LWF3"/>